<dbReference type="Gene3D" id="3.15.10.20">
    <property type="entry name" value="Activator of Hsp90 ATPase Aha1, N-terminal domain"/>
    <property type="match status" value="1"/>
</dbReference>
<accession>A0AAP0QRZ2</accession>
<dbReference type="PANTHER" id="PTHR13009">
    <property type="entry name" value="HEAT SHOCK PROTEIN 90 HSP90 CO-CHAPERONE AHA-1"/>
    <property type="match status" value="1"/>
</dbReference>
<keyword evidence="4" id="KW-1185">Reference proteome</keyword>
<dbReference type="PANTHER" id="PTHR13009:SF22">
    <property type="entry name" value="LD43819P"/>
    <property type="match status" value="1"/>
</dbReference>
<comment type="similarity">
    <text evidence="1">Belongs to the AHA1 family.</text>
</comment>
<dbReference type="SMART" id="SM01000">
    <property type="entry name" value="Aha1_N"/>
    <property type="match status" value="1"/>
</dbReference>
<comment type="caution">
    <text evidence="3">The sequence shown here is derived from an EMBL/GenBank/DDBJ whole genome shotgun (WGS) entry which is preliminary data.</text>
</comment>
<dbReference type="GO" id="GO:0001671">
    <property type="term" value="F:ATPase activator activity"/>
    <property type="evidence" value="ECO:0007669"/>
    <property type="project" value="InterPro"/>
</dbReference>
<dbReference type="SUPFAM" id="SSF103111">
    <property type="entry name" value="Activator of Hsp90 ATPase, Aha1"/>
    <property type="match status" value="1"/>
</dbReference>
<evidence type="ECO:0000256" key="1">
    <source>
        <dbReference type="ARBA" id="ARBA00006817"/>
    </source>
</evidence>
<name>A0AAP0QRZ2_9ROSI</name>
<dbReference type="InterPro" id="IPR036338">
    <property type="entry name" value="Aha1"/>
</dbReference>
<dbReference type="Pfam" id="PF09229">
    <property type="entry name" value="Aha1_N"/>
    <property type="match status" value="1"/>
</dbReference>
<sequence length="219" mass="24880">MEMENGGGVVSAASEKQEQQEASYTYWVREATADAAPLPVPKMLSPDDILSNKSQPATLGSVWNRLDPTFRSECTVEAGTWEEKSLNKWASDRIKELLTSVGSVEFSGGKAEITEVSNCVGDAFLVTVRNKKRVGYNYELTLKVRGEWNIREEKKMVKGHIDIPEFSFGELDDLQMQVRISEEKDLSKEDKLQISQDLKMFLQPVREKLLLFEQELKDR</sequence>
<dbReference type="GO" id="GO:0006457">
    <property type="term" value="P:protein folding"/>
    <property type="evidence" value="ECO:0007669"/>
    <property type="project" value="TreeGrafter"/>
</dbReference>
<protein>
    <recommendedName>
        <fullName evidence="2">Activator of Hsp90 ATPase AHSA1-like N-terminal domain-containing protein</fullName>
    </recommendedName>
</protein>
<reference evidence="3 4" key="1">
    <citation type="submission" date="2024-05" db="EMBL/GenBank/DDBJ databases">
        <title>Haplotype-resolved chromosome-level genome assembly of Huyou (Citrus changshanensis).</title>
        <authorList>
            <person name="Miao C."/>
            <person name="Chen W."/>
            <person name="Wu Y."/>
            <person name="Wang L."/>
            <person name="Zhao S."/>
            <person name="Grierson D."/>
            <person name="Xu C."/>
            <person name="Chen K."/>
        </authorList>
    </citation>
    <scope>NUCLEOTIDE SEQUENCE [LARGE SCALE GENOMIC DNA]</scope>
    <source>
        <strain evidence="3">01-14</strain>
        <tissue evidence="3">Leaf</tissue>
    </source>
</reference>
<organism evidence="3 4">
    <name type="scientific">Citrus x changshan-huyou</name>
    <dbReference type="NCBI Taxonomy" id="2935761"/>
    <lineage>
        <taxon>Eukaryota</taxon>
        <taxon>Viridiplantae</taxon>
        <taxon>Streptophyta</taxon>
        <taxon>Embryophyta</taxon>
        <taxon>Tracheophyta</taxon>
        <taxon>Spermatophyta</taxon>
        <taxon>Magnoliopsida</taxon>
        <taxon>eudicotyledons</taxon>
        <taxon>Gunneridae</taxon>
        <taxon>Pentapetalae</taxon>
        <taxon>rosids</taxon>
        <taxon>malvids</taxon>
        <taxon>Sapindales</taxon>
        <taxon>Rutaceae</taxon>
        <taxon>Aurantioideae</taxon>
        <taxon>Citrus</taxon>
    </lineage>
</organism>
<gene>
    <name evidence="3" type="ORF">WN944_002637</name>
</gene>
<dbReference type="EMBL" id="JBCGBO010000004">
    <property type="protein sequence ID" value="KAK9210267.1"/>
    <property type="molecule type" value="Genomic_DNA"/>
</dbReference>
<evidence type="ECO:0000313" key="4">
    <source>
        <dbReference type="Proteomes" id="UP001428341"/>
    </source>
</evidence>
<feature type="domain" description="Activator of Hsp90 ATPase AHSA1-like N-terminal" evidence="2">
    <location>
        <begin position="83"/>
        <end position="219"/>
    </location>
</feature>
<evidence type="ECO:0000259" key="2">
    <source>
        <dbReference type="SMART" id="SM01000"/>
    </source>
</evidence>
<dbReference type="Proteomes" id="UP001428341">
    <property type="component" value="Unassembled WGS sequence"/>
</dbReference>
<dbReference type="InterPro" id="IPR015310">
    <property type="entry name" value="AHSA1-like_N"/>
</dbReference>
<dbReference type="GO" id="GO:0005829">
    <property type="term" value="C:cytosol"/>
    <property type="evidence" value="ECO:0007669"/>
    <property type="project" value="TreeGrafter"/>
</dbReference>
<evidence type="ECO:0000313" key="3">
    <source>
        <dbReference type="EMBL" id="KAK9210267.1"/>
    </source>
</evidence>
<proteinExistence type="inferred from homology"/>
<dbReference type="AlphaFoldDB" id="A0AAP0QRZ2"/>
<dbReference type="GO" id="GO:0051087">
    <property type="term" value="F:protein-folding chaperone binding"/>
    <property type="evidence" value="ECO:0007669"/>
    <property type="project" value="InterPro"/>
</dbReference>